<evidence type="ECO:0000313" key="22">
    <source>
        <dbReference type="Proteomes" id="UP000664132"/>
    </source>
</evidence>
<dbReference type="InterPro" id="IPR044125">
    <property type="entry name" value="Adenylation_DNA_ligase_IV"/>
</dbReference>
<dbReference type="FunFam" id="2.40.50.140:FF:000234">
    <property type="entry name" value="DNA ligase"/>
    <property type="match status" value="1"/>
</dbReference>
<evidence type="ECO:0000256" key="2">
    <source>
        <dbReference type="ARBA" id="ARBA00004123"/>
    </source>
</evidence>
<evidence type="ECO:0000256" key="18">
    <source>
        <dbReference type="SAM" id="MobiDB-lite"/>
    </source>
</evidence>
<dbReference type="GO" id="GO:0046872">
    <property type="term" value="F:metal ion binding"/>
    <property type="evidence" value="ECO:0007669"/>
    <property type="project" value="UniProtKB-KW"/>
</dbReference>
<dbReference type="AlphaFoldDB" id="A0A8H8BWC8"/>
<comment type="similarity">
    <text evidence="3 17">Belongs to the ATP-dependent DNA ligase family.</text>
</comment>
<dbReference type="PANTHER" id="PTHR45997">
    <property type="entry name" value="DNA LIGASE 4"/>
    <property type="match status" value="1"/>
</dbReference>
<evidence type="ECO:0000256" key="13">
    <source>
        <dbReference type="ARBA" id="ARBA00023242"/>
    </source>
</evidence>
<evidence type="ECO:0000256" key="6">
    <source>
        <dbReference type="ARBA" id="ARBA00022737"/>
    </source>
</evidence>
<evidence type="ECO:0000256" key="9">
    <source>
        <dbReference type="ARBA" id="ARBA00022840"/>
    </source>
</evidence>
<dbReference type="GO" id="GO:0032807">
    <property type="term" value="C:DNA ligase IV complex"/>
    <property type="evidence" value="ECO:0007669"/>
    <property type="project" value="TreeGrafter"/>
</dbReference>
<dbReference type="EC" id="6.5.1.1" evidence="16"/>
<keyword evidence="5" id="KW-0479">Metal-binding</keyword>
<dbReference type="SUPFAM" id="SSF52113">
    <property type="entry name" value="BRCT domain"/>
    <property type="match status" value="2"/>
</dbReference>
<evidence type="ECO:0000256" key="17">
    <source>
        <dbReference type="RuleBase" id="RU004196"/>
    </source>
</evidence>
<dbReference type="InterPro" id="IPR029710">
    <property type="entry name" value="LIG4"/>
</dbReference>
<feature type="region of interest" description="Disordered" evidence="18">
    <location>
        <begin position="1"/>
        <end position="49"/>
    </location>
</feature>
<gene>
    <name evidence="21" type="ORF">IFR04_000594</name>
</gene>
<dbReference type="GO" id="GO:0003677">
    <property type="term" value="F:DNA binding"/>
    <property type="evidence" value="ECO:0007669"/>
    <property type="project" value="InterPro"/>
</dbReference>
<dbReference type="Pfam" id="PF01068">
    <property type="entry name" value="DNA_ligase_A_M"/>
    <property type="match status" value="1"/>
</dbReference>
<keyword evidence="6" id="KW-0677">Repeat</keyword>
<evidence type="ECO:0000313" key="21">
    <source>
        <dbReference type="EMBL" id="KAG4426411.1"/>
    </source>
</evidence>
<comment type="catalytic activity">
    <reaction evidence="14 16">
        <text>ATP + (deoxyribonucleotide)n-3'-hydroxyl + 5'-phospho-(deoxyribonucleotide)m = (deoxyribonucleotide)n+m + AMP + diphosphate.</text>
        <dbReference type="EC" id="6.5.1.1"/>
    </reaction>
</comment>
<dbReference type="Gene3D" id="2.40.50.140">
    <property type="entry name" value="Nucleic acid-binding proteins"/>
    <property type="match status" value="1"/>
</dbReference>
<dbReference type="FunFam" id="3.30.470.30:FF:000013">
    <property type="entry name" value="DNA ligase"/>
    <property type="match status" value="1"/>
</dbReference>
<dbReference type="Gene3D" id="1.10.3260.10">
    <property type="entry name" value="DNA ligase, ATP-dependent, N-terminal domain"/>
    <property type="match status" value="1"/>
</dbReference>
<evidence type="ECO:0000256" key="5">
    <source>
        <dbReference type="ARBA" id="ARBA00022723"/>
    </source>
</evidence>
<evidence type="ECO:0000256" key="12">
    <source>
        <dbReference type="ARBA" id="ARBA00023204"/>
    </source>
</evidence>
<dbReference type="PROSITE" id="PS50172">
    <property type="entry name" value="BRCT"/>
    <property type="match status" value="2"/>
</dbReference>
<dbReference type="InterPro" id="IPR012308">
    <property type="entry name" value="DNA_ligase_ATP-dep_N"/>
</dbReference>
<dbReference type="GO" id="GO:0006303">
    <property type="term" value="P:double-strand break repair via nonhomologous end joining"/>
    <property type="evidence" value="ECO:0007669"/>
    <property type="project" value="TreeGrafter"/>
</dbReference>
<dbReference type="Gene3D" id="3.30.470.30">
    <property type="entry name" value="DNA ligase/mRNA capping enzyme"/>
    <property type="match status" value="1"/>
</dbReference>
<name>A0A8H8BWC8_9HELO</name>
<evidence type="ECO:0000256" key="7">
    <source>
        <dbReference type="ARBA" id="ARBA00022741"/>
    </source>
</evidence>
<keyword evidence="8 16" id="KW-0227">DNA damage</keyword>
<feature type="domain" description="BRCT" evidence="20">
    <location>
        <begin position="893"/>
        <end position="995"/>
    </location>
</feature>
<evidence type="ECO:0000259" key="20">
    <source>
        <dbReference type="PROSITE" id="PS50172"/>
    </source>
</evidence>
<evidence type="ECO:0000256" key="16">
    <source>
        <dbReference type="RuleBase" id="RU000617"/>
    </source>
</evidence>
<dbReference type="EMBL" id="JAFJYH010000003">
    <property type="protein sequence ID" value="KAG4426411.1"/>
    <property type="molecule type" value="Genomic_DNA"/>
</dbReference>
<evidence type="ECO:0000256" key="8">
    <source>
        <dbReference type="ARBA" id="ARBA00022763"/>
    </source>
</evidence>
<keyword evidence="7 16" id="KW-0547">Nucleotide-binding</keyword>
<dbReference type="GO" id="GO:0003910">
    <property type="term" value="F:DNA ligase (ATP) activity"/>
    <property type="evidence" value="ECO:0007669"/>
    <property type="project" value="UniProtKB-EC"/>
</dbReference>
<dbReference type="InterPro" id="IPR016059">
    <property type="entry name" value="DNA_ligase_ATP-dep_CS"/>
</dbReference>
<keyword evidence="9 16" id="KW-0067">ATP-binding</keyword>
<reference evidence="21" key="1">
    <citation type="submission" date="2021-02" db="EMBL/GenBank/DDBJ databases">
        <title>Genome sequence Cadophora malorum strain M34.</title>
        <authorList>
            <person name="Stefanovic E."/>
            <person name="Vu D."/>
            <person name="Scully C."/>
            <person name="Dijksterhuis J."/>
            <person name="Roader J."/>
            <person name="Houbraken J."/>
        </authorList>
    </citation>
    <scope>NUCLEOTIDE SEQUENCE</scope>
    <source>
        <strain evidence="21">M34</strain>
    </source>
</reference>
<feature type="region of interest" description="Disordered" evidence="18">
    <location>
        <begin position="64"/>
        <end position="92"/>
    </location>
</feature>
<comment type="caution">
    <text evidence="21">The sequence shown here is derived from an EMBL/GenBank/DDBJ whole genome shotgun (WGS) entry which is preliminary data.</text>
</comment>
<keyword evidence="12 16" id="KW-0234">DNA repair</keyword>
<dbReference type="GO" id="GO:0006310">
    <property type="term" value="P:DNA recombination"/>
    <property type="evidence" value="ECO:0007669"/>
    <property type="project" value="UniProtKB-KW"/>
</dbReference>
<dbReference type="SUPFAM" id="SSF50249">
    <property type="entry name" value="Nucleic acid-binding proteins"/>
    <property type="match status" value="1"/>
</dbReference>
<feature type="compositionally biased region" description="Polar residues" evidence="18">
    <location>
        <begin position="1"/>
        <end position="11"/>
    </location>
</feature>
<dbReference type="GO" id="GO:0071897">
    <property type="term" value="P:DNA biosynthetic process"/>
    <property type="evidence" value="ECO:0007669"/>
    <property type="project" value="InterPro"/>
</dbReference>
<keyword evidence="11 16" id="KW-0233">DNA recombination</keyword>
<feature type="domain" description="BRCT" evidence="20">
    <location>
        <begin position="726"/>
        <end position="810"/>
    </location>
</feature>
<dbReference type="CDD" id="cd07903">
    <property type="entry name" value="Adenylation_DNA_ligase_IV"/>
    <property type="match status" value="1"/>
</dbReference>
<dbReference type="SMART" id="SM00292">
    <property type="entry name" value="BRCT"/>
    <property type="match status" value="2"/>
</dbReference>
<dbReference type="NCBIfam" id="TIGR00574">
    <property type="entry name" value="dnl1"/>
    <property type="match status" value="1"/>
</dbReference>
<dbReference type="GO" id="GO:0005524">
    <property type="term" value="F:ATP binding"/>
    <property type="evidence" value="ECO:0007669"/>
    <property type="project" value="UniProtKB-KW"/>
</dbReference>
<dbReference type="OrthoDB" id="151490at2759"/>
<evidence type="ECO:0000256" key="11">
    <source>
        <dbReference type="ARBA" id="ARBA00023172"/>
    </source>
</evidence>
<dbReference type="FunFam" id="1.10.3260.10:FF:000008">
    <property type="entry name" value="DNA ligase 4"/>
    <property type="match status" value="1"/>
</dbReference>
<proteinExistence type="inferred from homology"/>
<dbReference type="InterPro" id="IPR001357">
    <property type="entry name" value="BRCT_dom"/>
</dbReference>
<dbReference type="PANTHER" id="PTHR45997:SF1">
    <property type="entry name" value="DNA LIGASE 4"/>
    <property type="match status" value="1"/>
</dbReference>
<dbReference type="SUPFAM" id="SSF56091">
    <property type="entry name" value="DNA ligase/mRNA capping enzyme, catalytic domain"/>
    <property type="match status" value="1"/>
</dbReference>
<dbReference type="GO" id="GO:0006297">
    <property type="term" value="P:nucleotide-excision repair, DNA gap filling"/>
    <property type="evidence" value="ECO:0007669"/>
    <property type="project" value="TreeGrafter"/>
</dbReference>
<dbReference type="Proteomes" id="UP000664132">
    <property type="component" value="Unassembled WGS sequence"/>
</dbReference>
<keyword evidence="13" id="KW-0539">Nucleus</keyword>
<dbReference type="CDD" id="cd17722">
    <property type="entry name" value="BRCT_DNA_ligase_IV_rpt1"/>
    <property type="match status" value="1"/>
</dbReference>
<feature type="domain" description="ATP-dependent DNA ligase family profile" evidence="19">
    <location>
        <begin position="426"/>
        <end position="560"/>
    </location>
</feature>
<evidence type="ECO:0000256" key="1">
    <source>
        <dbReference type="ARBA" id="ARBA00001946"/>
    </source>
</evidence>
<dbReference type="Pfam" id="PF04679">
    <property type="entry name" value="DNA_ligase_A_C"/>
    <property type="match status" value="1"/>
</dbReference>
<organism evidence="21 22">
    <name type="scientific">Cadophora malorum</name>
    <dbReference type="NCBI Taxonomy" id="108018"/>
    <lineage>
        <taxon>Eukaryota</taxon>
        <taxon>Fungi</taxon>
        <taxon>Dikarya</taxon>
        <taxon>Ascomycota</taxon>
        <taxon>Pezizomycotina</taxon>
        <taxon>Leotiomycetes</taxon>
        <taxon>Helotiales</taxon>
        <taxon>Ploettnerulaceae</taxon>
        <taxon>Cadophora</taxon>
    </lineage>
</organism>
<dbReference type="Pfam" id="PF04675">
    <property type="entry name" value="DNA_ligase_A_N"/>
    <property type="match status" value="1"/>
</dbReference>
<dbReference type="InterPro" id="IPR012340">
    <property type="entry name" value="NA-bd_OB-fold"/>
</dbReference>
<dbReference type="Gene3D" id="3.40.50.10190">
    <property type="entry name" value="BRCT domain"/>
    <property type="match status" value="2"/>
</dbReference>
<dbReference type="InterPro" id="IPR036599">
    <property type="entry name" value="DNA_ligase_N_sf"/>
</dbReference>
<dbReference type="InterPro" id="IPR000977">
    <property type="entry name" value="DNA_ligase_ATP-dep"/>
</dbReference>
<comment type="subcellular location">
    <subcellularLocation>
        <location evidence="2">Nucleus</location>
    </subcellularLocation>
</comment>
<evidence type="ECO:0000259" key="19">
    <source>
        <dbReference type="PROSITE" id="PS50160"/>
    </source>
</evidence>
<comment type="function">
    <text evidence="15">DNA ligase involved in DNA non-homologous end joining (NHEJ); required for double-strand break (DSB) repair.</text>
</comment>
<dbReference type="InterPro" id="IPR036420">
    <property type="entry name" value="BRCT_dom_sf"/>
</dbReference>
<dbReference type="PROSITE" id="PS50160">
    <property type="entry name" value="DNA_LIGASE_A3"/>
    <property type="match status" value="1"/>
</dbReference>
<evidence type="ECO:0000256" key="3">
    <source>
        <dbReference type="ARBA" id="ARBA00007572"/>
    </source>
</evidence>
<protein>
    <recommendedName>
        <fullName evidence="16">DNA ligase</fullName>
        <ecNumber evidence="16">6.5.1.1</ecNumber>
    </recommendedName>
</protein>
<accession>A0A8H8BWC8</accession>
<dbReference type="InterPro" id="IPR012310">
    <property type="entry name" value="DNA_ligase_ATP-dep_cent"/>
</dbReference>
<comment type="cofactor">
    <cofactor evidence="1">
        <name>Mg(2+)</name>
        <dbReference type="ChEBI" id="CHEBI:18420"/>
    </cofactor>
</comment>
<keyword evidence="22" id="KW-1185">Reference proteome</keyword>
<dbReference type="CDD" id="cd07968">
    <property type="entry name" value="OBF_DNA_ligase_IV"/>
    <property type="match status" value="1"/>
</dbReference>
<dbReference type="InterPro" id="IPR012309">
    <property type="entry name" value="DNA_ligase_ATP-dep_C"/>
</dbReference>
<evidence type="ECO:0000256" key="15">
    <source>
        <dbReference type="ARBA" id="ARBA00043870"/>
    </source>
</evidence>
<evidence type="ECO:0000256" key="4">
    <source>
        <dbReference type="ARBA" id="ARBA00022598"/>
    </source>
</evidence>
<keyword evidence="10" id="KW-0460">Magnesium</keyword>
<dbReference type="PROSITE" id="PS00697">
    <property type="entry name" value="DNA_LIGASE_A1"/>
    <property type="match status" value="1"/>
</dbReference>
<sequence>MSSQRSLPSLSKEQDEEALTDHELQYGHGLMTEEELDEKYPDRPRNHSKTLPFHELFTTLFNPLNENKAKPSGPHAARKKGPGSKNLSPHEQRKSILERFVSRWRSEVGNDFYPAIRLILPEKDRDRAMYGLKEKAIGKLIVKMLKINNKSEDALGLLNWKDARGGSMMAGDFAGRCYEVLAKRAMRTKVGDMRIAEVNAMLDKLSAVSKEEDQLPIFEIFYNRMNADELMWLIRIILRQMKIGASEKTILDVWHPDGEALFNVSSSLRRVCWELVDPSIRISEETRGITLMECFKPQLAQFQSHSFQRMVEKMGLDETGDQQGEFWIEEKLDGERMQMHMEVDDDGRRNYKWWSRKGKDYSYLYGTSTDDEDSALTRHLDGAFHEGVDSIILDGEMITWDVATDVMVGFGTLKTAAINEGRNGFETNSGIRPLFRAFDCLYLNGKQLTAYTLRERRKAMDMSINDVHRRLEKHHYDETKDIAEIEVRLRQVVAEASEGLVLKKPSSIYRLNDRNNEWMKVKPEYMTEFGESLDCVVIGAYHGSGHRGGALSSFLCGLRVNQNHIASGANPMKCYSFCKVGGGFRAEDYAKIRHLTDGKWIDWNPKKPPKDFIVLGGGDRQYERPDVWIKPCDSVVLEVKAASVGASDQFGTKFTLRFPRFRKIRDDKRWDQALSLEEFDKLKEEAEAESKGKEFKVENRKMAKRLKKDIVIAGADSKVETPYAGPKTNIFEGLDFCVMTDMQRPQKKTKAEIEQAIKLNGGSIFQSVTAREGIICIGDKNVVKVASLVKKGERNILKPAWIFEALKQAETDGLDRPRYLLPFEPSHLFHMLDSSRPDFEDNIDIYGDSYARDTSMEDLKVLAEHMIHPKNSTFSSNEFVSQLEEHGRGLGDMPGSMFRRCVVRFAASSREASDQNIDLLIMKNRFKFSGGKIVESDGEDEGITHFVVLVEDPKVLKEVRQKASQMKKIPRIVGRKWLEDSWEEKTLMDEERYAL</sequence>
<evidence type="ECO:0000256" key="10">
    <source>
        <dbReference type="ARBA" id="ARBA00022842"/>
    </source>
</evidence>
<keyword evidence="4 16" id="KW-0436">Ligase</keyword>
<evidence type="ECO:0000256" key="14">
    <source>
        <dbReference type="ARBA" id="ARBA00034003"/>
    </source>
</evidence>